<proteinExistence type="predicted"/>
<sequence>MDEATEAGGIAQSSGEAVGGFLSGIPSTLSDFFAGIGKGAGVNGMFDWAALVIGIALLLGAARGIRRGRIVGPIVSGFIAVAMMGWAVS</sequence>
<feature type="transmembrane region" description="Helical" evidence="1">
    <location>
        <begin position="70"/>
        <end position="88"/>
    </location>
</feature>
<accession>A0ABZ0IC86</accession>
<organism evidence="2 3">
    <name type="scientific">Congregibacter brevis</name>
    <dbReference type="NCBI Taxonomy" id="3081201"/>
    <lineage>
        <taxon>Bacteria</taxon>
        <taxon>Pseudomonadati</taxon>
        <taxon>Pseudomonadota</taxon>
        <taxon>Gammaproteobacteria</taxon>
        <taxon>Cellvibrionales</taxon>
        <taxon>Halieaceae</taxon>
        <taxon>Congregibacter</taxon>
    </lineage>
</organism>
<evidence type="ECO:0000256" key="1">
    <source>
        <dbReference type="SAM" id="Phobius"/>
    </source>
</evidence>
<keyword evidence="1" id="KW-0472">Membrane</keyword>
<keyword evidence="1" id="KW-1133">Transmembrane helix</keyword>
<keyword evidence="3" id="KW-1185">Reference proteome</keyword>
<dbReference type="RefSeq" id="WP_407327719.1">
    <property type="nucleotide sequence ID" value="NZ_CP136865.1"/>
</dbReference>
<feature type="transmembrane region" description="Helical" evidence="1">
    <location>
        <begin position="45"/>
        <end position="63"/>
    </location>
</feature>
<evidence type="ECO:0000313" key="2">
    <source>
        <dbReference type="EMBL" id="WOJ97031.1"/>
    </source>
</evidence>
<gene>
    <name evidence="2" type="ORF">R0137_00315</name>
</gene>
<evidence type="ECO:0000313" key="3">
    <source>
        <dbReference type="Proteomes" id="UP001626549"/>
    </source>
</evidence>
<reference evidence="2 3" key="1">
    <citation type="submission" date="2023-10" db="EMBL/GenBank/DDBJ databases">
        <title>Two novel species belonging to the OM43/NOR5 clade.</title>
        <authorList>
            <person name="Park M."/>
        </authorList>
    </citation>
    <scope>NUCLEOTIDE SEQUENCE [LARGE SCALE GENOMIC DNA]</scope>
    <source>
        <strain evidence="2 3">IMCC45268</strain>
    </source>
</reference>
<dbReference type="EMBL" id="CP136865">
    <property type="protein sequence ID" value="WOJ97031.1"/>
    <property type="molecule type" value="Genomic_DNA"/>
</dbReference>
<protein>
    <submittedName>
        <fullName evidence="2">Uncharacterized protein</fullName>
    </submittedName>
</protein>
<name>A0ABZ0IC86_9GAMM</name>
<dbReference type="Proteomes" id="UP001626549">
    <property type="component" value="Chromosome"/>
</dbReference>
<keyword evidence="1" id="KW-0812">Transmembrane</keyword>